<dbReference type="Gene3D" id="3.30.420.10">
    <property type="entry name" value="Ribonuclease H-like superfamily/Ribonuclease H"/>
    <property type="match status" value="1"/>
</dbReference>
<comment type="caution">
    <text evidence="6">The sequence shown here is derived from an EMBL/GenBank/DDBJ whole genome shotgun (WGS) entry which is preliminary data.</text>
</comment>
<dbReference type="CDD" id="cd06135">
    <property type="entry name" value="Orn"/>
    <property type="match status" value="1"/>
</dbReference>
<gene>
    <name evidence="6" type="ORF">RDB_LOCUS23946</name>
</gene>
<dbReference type="InterPro" id="IPR036397">
    <property type="entry name" value="RNaseH_sf"/>
</dbReference>
<evidence type="ECO:0000313" key="7">
    <source>
        <dbReference type="Proteomes" id="UP000663850"/>
    </source>
</evidence>
<dbReference type="GO" id="GO:0005739">
    <property type="term" value="C:mitochondrion"/>
    <property type="evidence" value="ECO:0007669"/>
    <property type="project" value="TreeGrafter"/>
</dbReference>
<sequence>MCSRDTHHSFADPQSPEKDFIRRAFSSGRLYDFLVREHSVRKWIHWVSKMDLLYGLIARIIEIAVLITNGNLDLVDEVGCHYVVRADKYVLDDMGEWCVNQHGKSGLTRQAIDSPHSPAEVAAHVLAYIKRWIPEQRTGVLAGNSVHADAIFLKGKGPDSEGLTKGVWSDIVEHLHYRIVDVSTIKELCWRWYPDVARRYKEQVAKESAHRALDDIRGSIAELKFYRDSIFK</sequence>
<keyword evidence="2" id="KW-0540">Nuclease</keyword>
<evidence type="ECO:0000256" key="1">
    <source>
        <dbReference type="ARBA" id="ARBA00009921"/>
    </source>
</evidence>
<organism evidence="6 7">
    <name type="scientific">Rhizoctonia solani</name>
    <dbReference type="NCBI Taxonomy" id="456999"/>
    <lineage>
        <taxon>Eukaryota</taxon>
        <taxon>Fungi</taxon>
        <taxon>Dikarya</taxon>
        <taxon>Basidiomycota</taxon>
        <taxon>Agaricomycotina</taxon>
        <taxon>Agaricomycetes</taxon>
        <taxon>Cantharellales</taxon>
        <taxon>Ceratobasidiaceae</taxon>
        <taxon>Rhizoctonia</taxon>
    </lineage>
</organism>
<dbReference type="Pfam" id="PF00929">
    <property type="entry name" value="RNase_T"/>
    <property type="match status" value="1"/>
</dbReference>
<dbReference type="Proteomes" id="UP000663850">
    <property type="component" value="Unassembled WGS sequence"/>
</dbReference>
<reference evidence="6" key="1">
    <citation type="submission" date="2021-01" db="EMBL/GenBank/DDBJ databases">
        <authorList>
            <person name="Kaushik A."/>
        </authorList>
    </citation>
    <scope>NUCLEOTIDE SEQUENCE</scope>
    <source>
        <strain evidence="6">Type strain: AG8-Rh-89/</strain>
    </source>
</reference>
<dbReference type="NCBIfam" id="NF003765">
    <property type="entry name" value="PRK05359.1"/>
    <property type="match status" value="1"/>
</dbReference>
<dbReference type="GO" id="GO:0000175">
    <property type="term" value="F:3'-5'-RNA exonuclease activity"/>
    <property type="evidence" value="ECO:0007669"/>
    <property type="project" value="InterPro"/>
</dbReference>
<keyword evidence="4" id="KW-0269">Exonuclease</keyword>
<dbReference type="InterPro" id="IPR012337">
    <property type="entry name" value="RNaseH-like_sf"/>
</dbReference>
<dbReference type="SUPFAM" id="SSF53098">
    <property type="entry name" value="Ribonuclease H-like"/>
    <property type="match status" value="1"/>
</dbReference>
<accession>A0A8H2XVA2</accession>
<dbReference type="AlphaFoldDB" id="A0A8H2XVA2"/>
<dbReference type="InterPro" id="IPR022894">
    <property type="entry name" value="Oligoribonuclease"/>
</dbReference>
<dbReference type="PANTHER" id="PTHR11046">
    <property type="entry name" value="OLIGORIBONUCLEASE, MITOCHONDRIAL"/>
    <property type="match status" value="1"/>
</dbReference>
<evidence type="ECO:0000259" key="5">
    <source>
        <dbReference type="SMART" id="SM00479"/>
    </source>
</evidence>
<evidence type="ECO:0000256" key="2">
    <source>
        <dbReference type="ARBA" id="ARBA00022722"/>
    </source>
</evidence>
<dbReference type="InterPro" id="IPR013520">
    <property type="entry name" value="Ribonucl_H"/>
</dbReference>
<feature type="domain" description="Exonuclease" evidence="5">
    <location>
        <begin position="51"/>
        <end position="232"/>
    </location>
</feature>
<dbReference type="GO" id="GO:0003676">
    <property type="term" value="F:nucleic acid binding"/>
    <property type="evidence" value="ECO:0007669"/>
    <property type="project" value="InterPro"/>
</dbReference>
<proteinExistence type="inferred from homology"/>
<dbReference type="SMART" id="SM00479">
    <property type="entry name" value="EXOIII"/>
    <property type="match status" value="1"/>
</dbReference>
<keyword evidence="3" id="KW-0378">Hydrolase</keyword>
<dbReference type="EMBL" id="CAJMWZ010001368">
    <property type="protein sequence ID" value="CAE6435692.1"/>
    <property type="molecule type" value="Genomic_DNA"/>
</dbReference>
<dbReference type="PANTHER" id="PTHR11046:SF0">
    <property type="entry name" value="OLIGORIBONUCLEASE, MITOCHONDRIAL"/>
    <property type="match status" value="1"/>
</dbReference>
<evidence type="ECO:0000256" key="4">
    <source>
        <dbReference type="ARBA" id="ARBA00022839"/>
    </source>
</evidence>
<evidence type="ECO:0000256" key="3">
    <source>
        <dbReference type="ARBA" id="ARBA00022801"/>
    </source>
</evidence>
<comment type="similarity">
    <text evidence="1">Belongs to the oligoribonuclease family.</text>
</comment>
<protein>
    <recommendedName>
        <fullName evidence="5">Exonuclease domain-containing protein</fullName>
    </recommendedName>
</protein>
<name>A0A8H2XVA2_9AGAM</name>
<evidence type="ECO:0000313" key="6">
    <source>
        <dbReference type="EMBL" id="CAE6435692.1"/>
    </source>
</evidence>